<organism evidence="1 2">
    <name type="scientific">Eumeta variegata</name>
    <name type="common">Bagworm moth</name>
    <name type="synonym">Eumeta japonica</name>
    <dbReference type="NCBI Taxonomy" id="151549"/>
    <lineage>
        <taxon>Eukaryota</taxon>
        <taxon>Metazoa</taxon>
        <taxon>Ecdysozoa</taxon>
        <taxon>Arthropoda</taxon>
        <taxon>Hexapoda</taxon>
        <taxon>Insecta</taxon>
        <taxon>Pterygota</taxon>
        <taxon>Neoptera</taxon>
        <taxon>Endopterygota</taxon>
        <taxon>Lepidoptera</taxon>
        <taxon>Glossata</taxon>
        <taxon>Ditrysia</taxon>
        <taxon>Tineoidea</taxon>
        <taxon>Psychidae</taxon>
        <taxon>Oiketicinae</taxon>
        <taxon>Eumeta</taxon>
    </lineage>
</organism>
<accession>A0A4C2AGY6</accession>
<gene>
    <name evidence="1" type="ORF">EVAR_59909_1</name>
</gene>
<dbReference type="EMBL" id="BGZK01003148">
    <property type="protein sequence ID" value="GBP98483.1"/>
    <property type="molecule type" value="Genomic_DNA"/>
</dbReference>
<protein>
    <submittedName>
        <fullName evidence="1">Uncharacterized protein</fullName>
    </submittedName>
</protein>
<dbReference type="Proteomes" id="UP000299102">
    <property type="component" value="Unassembled WGS sequence"/>
</dbReference>
<keyword evidence="2" id="KW-1185">Reference proteome</keyword>
<evidence type="ECO:0000313" key="2">
    <source>
        <dbReference type="Proteomes" id="UP000299102"/>
    </source>
</evidence>
<name>A0A4C2AGY6_EUMVA</name>
<evidence type="ECO:0000313" key="1">
    <source>
        <dbReference type="EMBL" id="GBP98483.1"/>
    </source>
</evidence>
<proteinExistence type="predicted"/>
<reference evidence="1 2" key="1">
    <citation type="journal article" date="2019" name="Commun. Biol.">
        <title>The bagworm genome reveals a unique fibroin gene that provides high tensile strength.</title>
        <authorList>
            <person name="Kono N."/>
            <person name="Nakamura H."/>
            <person name="Ohtoshi R."/>
            <person name="Tomita M."/>
            <person name="Numata K."/>
            <person name="Arakawa K."/>
        </authorList>
    </citation>
    <scope>NUCLEOTIDE SEQUENCE [LARGE SCALE GENOMIC DNA]</scope>
</reference>
<dbReference type="AlphaFoldDB" id="A0A4C2AGY6"/>
<sequence>MIRIRIDTSSGKRFPPGGRCRPDYLSRALSILCRAKPFPARGLRLSHCPFVNLLACTYSPTTYSRLPGYACAARILCAQLPLTRDSTRGFSPRVFELLRGMAASQACGWMQV</sequence>
<comment type="caution">
    <text evidence="1">The sequence shown here is derived from an EMBL/GenBank/DDBJ whole genome shotgun (WGS) entry which is preliminary data.</text>
</comment>